<comment type="caution">
    <text evidence="3">The sequence shown here is derived from an EMBL/GenBank/DDBJ whole genome shotgun (WGS) entry which is preliminary data.</text>
</comment>
<evidence type="ECO:0000313" key="4">
    <source>
        <dbReference type="Proteomes" id="UP000823561"/>
    </source>
</evidence>
<dbReference type="AlphaFoldDB" id="A0AAV6GSX4"/>
<protein>
    <submittedName>
        <fullName evidence="3">Uncharacterized protein</fullName>
    </submittedName>
</protein>
<reference evidence="3" key="1">
    <citation type="submission" date="2020-10" db="EMBL/GenBank/DDBJ databases">
        <title>Chromosome-scale genome assembly of the Allis shad, Alosa alosa.</title>
        <authorList>
            <person name="Margot Z."/>
            <person name="Christophe K."/>
            <person name="Cabau C."/>
            <person name="Louis A."/>
            <person name="Berthelot C."/>
            <person name="Parey E."/>
            <person name="Roest Crollius H."/>
            <person name="Montfort J."/>
            <person name="Robinson-Rechavi M."/>
            <person name="Bucao C."/>
            <person name="Bouchez O."/>
            <person name="Gislard M."/>
            <person name="Lluch J."/>
            <person name="Milhes M."/>
            <person name="Lampietro C."/>
            <person name="Lopez Roques C."/>
            <person name="Donnadieu C."/>
            <person name="Braasch I."/>
            <person name="Desvignes T."/>
            <person name="Postlethwait J."/>
            <person name="Bobe J."/>
            <person name="Guiguen Y."/>
        </authorList>
    </citation>
    <scope>NUCLEOTIDE SEQUENCE</scope>
    <source>
        <strain evidence="3">M-15738</strain>
        <tissue evidence="3">Blood</tissue>
    </source>
</reference>
<dbReference type="Proteomes" id="UP000823561">
    <property type="component" value="Chromosome 7"/>
</dbReference>
<dbReference type="EMBL" id="JADWDJ010000007">
    <property type="protein sequence ID" value="KAG5278248.1"/>
    <property type="molecule type" value="Genomic_DNA"/>
</dbReference>
<name>A0AAV6GSX4_9TELE</name>
<feature type="region of interest" description="Disordered" evidence="2">
    <location>
        <begin position="217"/>
        <end position="236"/>
    </location>
</feature>
<feature type="region of interest" description="Disordered" evidence="2">
    <location>
        <begin position="177"/>
        <end position="205"/>
    </location>
</feature>
<gene>
    <name evidence="3" type="ORF">AALO_G00096840</name>
</gene>
<feature type="compositionally biased region" description="Low complexity" evidence="2">
    <location>
        <begin position="251"/>
        <end position="260"/>
    </location>
</feature>
<feature type="region of interest" description="Disordered" evidence="2">
    <location>
        <begin position="389"/>
        <end position="446"/>
    </location>
</feature>
<proteinExistence type="predicted"/>
<evidence type="ECO:0000256" key="1">
    <source>
        <dbReference type="SAM" id="Coils"/>
    </source>
</evidence>
<feature type="compositionally biased region" description="Basic and acidic residues" evidence="2">
    <location>
        <begin position="189"/>
        <end position="205"/>
    </location>
</feature>
<feature type="region of interest" description="Disordered" evidence="2">
    <location>
        <begin position="248"/>
        <end position="270"/>
    </location>
</feature>
<keyword evidence="1" id="KW-0175">Coiled coil</keyword>
<evidence type="ECO:0000256" key="2">
    <source>
        <dbReference type="SAM" id="MobiDB-lite"/>
    </source>
</evidence>
<sequence>MMMTPCDVDYALQTLMSKIKERELESQRALNEQDVANRLLKLQLQELQNKLKEKDYQLADANETIRALRSVTQIITGLQDEIRALRTQLLASHAHKHRLVDTQMQDPEVLASPVRTQASDDMTHHTLDDMTHHTLFHPTEAGPMAPDYITQNSTQECTLLKLISDCGRTTDVAVPGVKQEEQACEMDEGGGHEDRETEGQLPDESVKVENSEWDGGFEYSHAAHDSGELPDNDSSYAYSNHDLAAIEAATSSSSSHSSDSPAVQNATQTRKRQLVEAPLDSHSASVIVQTALRSKLGGDRIFQEYNKMKCLSDATRRKMVNILVADMMENHGRPPPVNVRVSYALGIVTLFPLLKDLNSKNGYEHYYDHQSGSGYLAWRLKTVQRSSSSHIPRSFSTYQDGPRRLSTYQDVPRRLSTYQDVPRRPSTYQDGPRTRRPAHSAPPQISAEQCQEAVMLMRGSDDVALVRENMKATFERRQDVVHDPETTSAAAVLDLFPRFLDTPGLVNQDFTMLFGEEVSGRFLSRWQTFYKPRIIDDCKRLPHGTHMDSLLFLSSLSQPSEWSEDWDSDLATILLLLHLLPPTSKGKKHKKISAAEAGDHLVKFMKTGHSMENFLEEARAAPPFLLCVGERKSSIQNFFVVLEQKAIPCEVNTATAAFDELFKAHFVFGRSYDEPLYNFFTFLQTTVYGIDVGSAKESPRVREIRARLLNNSH</sequence>
<accession>A0AAV6GSX4</accession>
<evidence type="ECO:0000313" key="3">
    <source>
        <dbReference type="EMBL" id="KAG5278248.1"/>
    </source>
</evidence>
<organism evidence="3 4">
    <name type="scientific">Alosa alosa</name>
    <name type="common">allis shad</name>
    <dbReference type="NCBI Taxonomy" id="278164"/>
    <lineage>
        <taxon>Eukaryota</taxon>
        <taxon>Metazoa</taxon>
        <taxon>Chordata</taxon>
        <taxon>Craniata</taxon>
        <taxon>Vertebrata</taxon>
        <taxon>Euteleostomi</taxon>
        <taxon>Actinopterygii</taxon>
        <taxon>Neopterygii</taxon>
        <taxon>Teleostei</taxon>
        <taxon>Clupei</taxon>
        <taxon>Clupeiformes</taxon>
        <taxon>Clupeoidei</taxon>
        <taxon>Clupeidae</taxon>
        <taxon>Alosa</taxon>
    </lineage>
</organism>
<dbReference type="PANTHER" id="PTHR31025">
    <property type="entry name" value="SI:CH211-196P9.1-RELATED"/>
    <property type="match status" value="1"/>
</dbReference>
<dbReference type="PANTHER" id="PTHR31025:SF29">
    <property type="entry name" value="SI:CH211-196P9.1"/>
    <property type="match status" value="1"/>
</dbReference>
<feature type="coiled-coil region" evidence="1">
    <location>
        <begin position="12"/>
        <end position="88"/>
    </location>
</feature>
<keyword evidence="4" id="KW-1185">Reference proteome</keyword>